<feature type="compositionally biased region" description="Low complexity" evidence="1">
    <location>
        <begin position="59"/>
        <end position="75"/>
    </location>
</feature>
<gene>
    <name evidence="2" type="ORF">DILT_LOCUS939</name>
</gene>
<accession>A0A3P6PMZ3</accession>
<proteinExistence type="predicted"/>
<organism evidence="2 3">
    <name type="scientific">Dibothriocephalus latus</name>
    <name type="common">Fish tapeworm</name>
    <name type="synonym">Diphyllobothrium latum</name>
    <dbReference type="NCBI Taxonomy" id="60516"/>
    <lineage>
        <taxon>Eukaryota</taxon>
        <taxon>Metazoa</taxon>
        <taxon>Spiralia</taxon>
        <taxon>Lophotrochozoa</taxon>
        <taxon>Platyhelminthes</taxon>
        <taxon>Cestoda</taxon>
        <taxon>Eucestoda</taxon>
        <taxon>Diphyllobothriidea</taxon>
        <taxon>Diphyllobothriidae</taxon>
        <taxon>Dibothriocephalus</taxon>
    </lineage>
</organism>
<sequence length="145" mass="15680">MEGWLLNLSTVLAPLDQRVRDFEQLPIALQKLSDSLTHADKMVAIMKAFQIPPPEEKPANTTTTTTTENATVGEVGEAKENASTTSSPPPPPLLHVFSEAEVKVFEGLVNTTKVRALPCPLVVPSVPLLDIPGHSHLARIPVVEF</sequence>
<dbReference type="AlphaFoldDB" id="A0A3P6PMZ3"/>
<evidence type="ECO:0000256" key="1">
    <source>
        <dbReference type="SAM" id="MobiDB-lite"/>
    </source>
</evidence>
<reference evidence="2 3" key="1">
    <citation type="submission" date="2018-11" db="EMBL/GenBank/DDBJ databases">
        <authorList>
            <consortium name="Pathogen Informatics"/>
        </authorList>
    </citation>
    <scope>NUCLEOTIDE SEQUENCE [LARGE SCALE GENOMIC DNA]</scope>
</reference>
<keyword evidence="3" id="KW-1185">Reference proteome</keyword>
<dbReference type="EMBL" id="UYRU01005120">
    <property type="protein sequence ID" value="VDK38372.1"/>
    <property type="molecule type" value="Genomic_DNA"/>
</dbReference>
<evidence type="ECO:0000313" key="2">
    <source>
        <dbReference type="EMBL" id="VDK38372.1"/>
    </source>
</evidence>
<feature type="region of interest" description="Disordered" evidence="1">
    <location>
        <begin position="52"/>
        <end position="91"/>
    </location>
</feature>
<evidence type="ECO:0000313" key="3">
    <source>
        <dbReference type="Proteomes" id="UP000281553"/>
    </source>
</evidence>
<dbReference type="Proteomes" id="UP000281553">
    <property type="component" value="Unassembled WGS sequence"/>
</dbReference>
<protein>
    <submittedName>
        <fullName evidence="2">Uncharacterized protein</fullName>
    </submittedName>
</protein>
<name>A0A3P6PMZ3_DIBLA</name>